<gene>
    <name evidence="9" type="primary">LOC108988368</name>
</gene>
<keyword evidence="4 6" id="KW-1133">Transmembrane helix</keyword>
<evidence type="ECO:0000256" key="1">
    <source>
        <dbReference type="ARBA" id="ARBA00004141"/>
    </source>
</evidence>
<dbReference type="InterPro" id="IPR030184">
    <property type="entry name" value="WAT1-related"/>
</dbReference>
<dbReference type="Gramene" id="Jr13_26500_p1">
    <property type="protein sequence ID" value="cds.Jr13_26500_p1"/>
    <property type="gene ID" value="Jr13_26500"/>
</dbReference>
<accession>A0A2I4ECP2</accession>
<evidence type="ECO:0000313" key="9">
    <source>
        <dbReference type="RefSeq" id="XP_018817161.1"/>
    </source>
</evidence>
<evidence type="ECO:0000313" key="8">
    <source>
        <dbReference type="Proteomes" id="UP000235220"/>
    </source>
</evidence>
<evidence type="ECO:0000256" key="5">
    <source>
        <dbReference type="ARBA" id="ARBA00023136"/>
    </source>
</evidence>
<comment type="subcellular location">
    <subcellularLocation>
        <location evidence="1 6">Membrane</location>
        <topology evidence="1 6">Multi-pass membrane protein</topology>
    </subcellularLocation>
</comment>
<dbReference type="PANTHER" id="PTHR31218">
    <property type="entry name" value="WAT1-RELATED PROTEIN"/>
    <property type="match status" value="1"/>
</dbReference>
<evidence type="ECO:0000256" key="2">
    <source>
        <dbReference type="ARBA" id="ARBA00007635"/>
    </source>
</evidence>
<dbReference type="Pfam" id="PF00892">
    <property type="entry name" value="EamA"/>
    <property type="match status" value="2"/>
</dbReference>
<dbReference type="GO" id="GO:0005886">
    <property type="term" value="C:plasma membrane"/>
    <property type="evidence" value="ECO:0000318"/>
    <property type="project" value="GO_Central"/>
</dbReference>
<dbReference type="SUPFAM" id="SSF103481">
    <property type="entry name" value="Multidrug resistance efflux transporter EmrE"/>
    <property type="match status" value="2"/>
</dbReference>
<feature type="transmembrane region" description="Helical" evidence="6">
    <location>
        <begin position="227"/>
        <end position="248"/>
    </location>
</feature>
<feature type="transmembrane region" description="Helical" evidence="6">
    <location>
        <begin position="268"/>
        <end position="285"/>
    </location>
</feature>
<dbReference type="GeneID" id="108988368"/>
<proteinExistence type="inferred from homology"/>
<feature type="transmembrane region" description="Helical" evidence="6">
    <location>
        <begin position="292"/>
        <end position="313"/>
    </location>
</feature>
<feature type="transmembrane region" description="Helical" evidence="6">
    <location>
        <begin position="25"/>
        <end position="44"/>
    </location>
</feature>
<reference evidence="9" key="1">
    <citation type="submission" date="2025-08" db="UniProtKB">
        <authorList>
            <consortium name="RefSeq"/>
        </authorList>
    </citation>
    <scope>IDENTIFICATION</scope>
    <source>
        <tissue evidence="9">Leaves</tissue>
    </source>
</reference>
<feature type="transmembrane region" description="Helical" evidence="6">
    <location>
        <begin position="149"/>
        <end position="167"/>
    </location>
</feature>
<evidence type="ECO:0000256" key="3">
    <source>
        <dbReference type="ARBA" id="ARBA00022692"/>
    </source>
</evidence>
<evidence type="ECO:0000256" key="4">
    <source>
        <dbReference type="ARBA" id="ARBA00022989"/>
    </source>
</evidence>
<dbReference type="KEGG" id="jre:108988368"/>
<dbReference type="OrthoDB" id="1728340at2759"/>
<keyword evidence="3 6" id="KW-0812">Transmembrane</keyword>
<dbReference type="GO" id="GO:0022857">
    <property type="term" value="F:transmembrane transporter activity"/>
    <property type="evidence" value="ECO:0007669"/>
    <property type="project" value="InterPro"/>
</dbReference>
<dbReference type="InterPro" id="IPR037185">
    <property type="entry name" value="EmrE-like"/>
</dbReference>
<feature type="transmembrane region" description="Helical" evidence="6">
    <location>
        <begin position="56"/>
        <end position="74"/>
    </location>
</feature>
<comment type="similarity">
    <text evidence="2 6">Belongs to the drug/metabolite transporter (DMT) superfamily. Plant drug/metabolite exporter (P-DME) (TC 2.A.7.4) family.</text>
</comment>
<protein>
    <recommendedName>
        <fullName evidence="6">WAT1-related protein</fullName>
    </recommendedName>
</protein>
<dbReference type="InterPro" id="IPR000620">
    <property type="entry name" value="EamA_dom"/>
</dbReference>
<sequence length="380" mass="41496">MQADIDETSCRKSGGVMVLNKMKPYLLMVAMQFGMAGTYIFSMVSLNHGMSRYVFIVYRNAIAALVLAPFALFFERKTRPKMTSPVLMQIAVLGFLEPVLDQGFTYLGMKYTSASFASAIMNAVPSVTFILAVILRLERVKIKEVQGQAKVIGTVLTLAGALLMTLYKGPVIELIWSRKMHYFGSNSSMSSDHKWLIGTFFILIGCVAWSAFYILQSITVKKYPAELSLSSLICFMGTVQSAAVALVAERHHPSAWSIGWDSRLLAPLYTGIVSSGIAYYVQGLVMKDRGPVFVTAFNPLCMIIVAALGSVILAEKLHLGSIIGGIIIAVGLYSVVWGKSKDYSAVKDCEQELPVTATETDDAKSVISGNKTHGHQQAKK</sequence>
<evidence type="ECO:0000259" key="7">
    <source>
        <dbReference type="Pfam" id="PF00892"/>
    </source>
</evidence>
<feature type="transmembrane region" description="Helical" evidence="6">
    <location>
        <begin position="195"/>
        <end position="215"/>
    </location>
</feature>
<keyword evidence="5 6" id="KW-0472">Membrane</keyword>
<dbReference type="RefSeq" id="XP_018817161.1">
    <property type="nucleotide sequence ID" value="XM_018961616.2"/>
</dbReference>
<keyword evidence="8" id="KW-1185">Reference proteome</keyword>
<feature type="domain" description="EamA" evidence="7">
    <location>
        <begin position="24"/>
        <end position="165"/>
    </location>
</feature>
<feature type="transmembrane region" description="Helical" evidence="6">
    <location>
        <begin position="319"/>
        <end position="337"/>
    </location>
</feature>
<organism evidence="8 9">
    <name type="scientific">Juglans regia</name>
    <name type="common">English walnut</name>
    <dbReference type="NCBI Taxonomy" id="51240"/>
    <lineage>
        <taxon>Eukaryota</taxon>
        <taxon>Viridiplantae</taxon>
        <taxon>Streptophyta</taxon>
        <taxon>Embryophyta</taxon>
        <taxon>Tracheophyta</taxon>
        <taxon>Spermatophyta</taxon>
        <taxon>Magnoliopsida</taxon>
        <taxon>eudicotyledons</taxon>
        <taxon>Gunneridae</taxon>
        <taxon>Pentapetalae</taxon>
        <taxon>rosids</taxon>
        <taxon>fabids</taxon>
        <taxon>Fagales</taxon>
        <taxon>Juglandaceae</taxon>
        <taxon>Juglans</taxon>
    </lineage>
</organism>
<feature type="domain" description="EamA" evidence="7">
    <location>
        <begin position="197"/>
        <end position="336"/>
    </location>
</feature>
<evidence type="ECO:0000256" key="6">
    <source>
        <dbReference type="RuleBase" id="RU363077"/>
    </source>
</evidence>
<dbReference type="Proteomes" id="UP000235220">
    <property type="component" value="Chromosome 13"/>
</dbReference>
<dbReference type="AlphaFoldDB" id="A0A2I4ECP2"/>
<feature type="transmembrane region" description="Helical" evidence="6">
    <location>
        <begin position="116"/>
        <end position="137"/>
    </location>
</feature>
<name>A0A2I4ECP2_JUGRE</name>